<organism evidence="2 3">
    <name type="scientific">Ricinus communis</name>
    <name type="common">Castor bean</name>
    <dbReference type="NCBI Taxonomy" id="3988"/>
    <lineage>
        <taxon>Eukaryota</taxon>
        <taxon>Viridiplantae</taxon>
        <taxon>Streptophyta</taxon>
        <taxon>Embryophyta</taxon>
        <taxon>Tracheophyta</taxon>
        <taxon>Spermatophyta</taxon>
        <taxon>Magnoliopsida</taxon>
        <taxon>eudicotyledons</taxon>
        <taxon>Gunneridae</taxon>
        <taxon>Pentapetalae</taxon>
        <taxon>rosids</taxon>
        <taxon>fabids</taxon>
        <taxon>Malpighiales</taxon>
        <taxon>Euphorbiaceae</taxon>
        <taxon>Acalyphoideae</taxon>
        <taxon>Acalypheae</taxon>
        <taxon>Ricinus</taxon>
    </lineage>
</organism>
<proteinExistence type="predicted"/>
<keyword evidence="3" id="KW-1185">Reference proteome</keyword>
<feature type="region of interest" description="Disordered" evidence="1">
    <location>
        <begin position="68"/>
        <end position="89"/>
    </location>
</feature>
<name>B9S8C6_RICCO</name>
<accession>B9S8C6</accession>
<sequence>MKGPSSSKKSKALQVDPNDEYKVGDVPNLRIDITEPFLIEDFAPVMMINAADFHRKVDLQGPEIKGNQMKGVLPYDLKDHPSTRIGGHM</sequence>
<protein>
    <submittedName>
        <fullName evidence="2">Uncharacterized protein</fullName>
    </submittedName>
</protein>
<dbReference type="AlphaFoldDB" id="B9S8C6"/>
<gene>
    <name evidence="2" type="ORF">RCOM_1250580</name>
</gene>
<dbReference type="Proteomes" id="UP000008311">
    <property type="component" value="Unassembled WGS sequence"/>
</dbReference>
<evidence type="ECO:0000313" key="2">
    <source>
        <dbReference type="EMBL" id="EEF40103.1"/>
    </source>
</evidence>
<dbReference type="EMBL" id="EQ973891">
    <property type="protein sequence ID" value="EEF40103.1"/>
    <property type="molecule type" value="Genomic_DNA"/>
</dbReference>
<dbReference type="InParanoid" id="B9S8C6"/>
<evidence type="ECO:0000256" key="1">
    <source>
        <dbReference type="SAM" id="MobiDB-lite"/>
    </source>
</evidence>
<evidence type="ECO:0000313" key="3">
    <source>
        <dbReference type="Proteomes" id="UP000008311"/>
    </source>
</evidence>
<reference evidence="3" key="1">
    <citation type="journal article" date="2010" name="Nat. Biotechnol.">
        <title>Draft genome sequence of the oilseed species Ricinus communis.</title>
        <authorList>
            <person name="Chan A.P."/>
            <person name="Crabtree J."/>
            <person name="Zhao Q."/>
            <person name="Lorenzi H."/>
            <person name="Orvis J."/>
            <person name="Puiu D."/>
            <person name="Melake-Berhan A."/>
            <person name="Jones K.M."/>
            <person name="Redman J."/>
            <person name="Chen G."/>
            <person name="Cahoon E.B."/>
            <person name="Gedil M."/>
            <person name="Stanke M."/>
            <person name="Haas B.J."/>
            <person name="Wortman J.R."/>
            <person name="Fraser-Liggett C.M."/>
            <person name="Ravel J."/>
            <person name="Rabinowicz P.D."/>
        </authorList>
    </citation>
    <scope>NUCLEOTIDE SEQUENCE [LARGE SCALE GENOMIC DNA]</scope>
    <source>
        <strain evidence="3">cv. Hale</strain>
    </source>
</reference>